<evidence type="ECO:0000256" key="5">
    <source>
        <dbReference type="SAM" id="MobiDB-lite"/>
    </source>
</evidence>
<evidence type="ECO:0000256" key="4">
    <source>
        <dbReference type="PROSITE-ProRule" id="PRU00259"/>
    </source>
</evidence>
<feature type="compositionally biased region" description="Acidic residues" evidence="5">
    <location>
        <begin position="561"/>
        <end position="574"/>
    </location>
</feature>
<dbReference type="InterPro" id="IPR040369">
    <property type="entry name" value="ARMC9"/>
</dbReference>
<keyword evidence="2" id="KW-0970">Cilium biogenesis/degradation</keyword>
<feature type="compositionally biased region" description="Basic and acidic residues" evidence="5">
    <location>
        <begin position="281"/>
        <end position="295"/>
    </location>
</feature>
<dbReference type="PROSITE" id="PS50176">
    <property type="entry name" value="ARM_REPEAT"/>
    <property type="match status" value="1"/>
</dbReference>
<dbReference type="GO" id="GO:0060271">
    <property type="term" value="P:cilium assembly"/>
    <property type="evidence" value="ECO:0007669"/>
    <property type="project" value="InterPro"/>
</dbReference>
<evidence type="ECO:0000256" key="3">
    <source>
        <dbReference type="ARBA" id="ARBA00023273"/>
    </source>
</evidence>
<proteinExistence type="predicted"/>
<dbReference type="GO" id="GO:0097542">
    <property type="term" value="C:ciliary tip"/>
    <property type="evidence" value="ECO:0007669"/>
    <property type="project" value="TreeGrafter"/>
</dbReference>
<feature type="compositionally biased region" description="Polar residues" evidence="5">
    <location>
        <begin position="42"/>
        <end position="51"/>
    </location>
</feature>
<feature type="region of interest" description="Disordered" evidence="5">
    <location>
        <begin position="535"/>
        <end position="579"/>
    </location>
</feature>
<feature type="region of interest" description="Disordered" evidence="5">
    <location>
        <begin position="639"/>
        <end position="705"/>
    </location>
</feature>
<evidence type="ECO:0000313" key="6">
    <source>
        <dbReference type="EMBL" id="CBJ48689.1"/>
    </source>
</evidence>
<dbReference type="SUPFAM" id="SSF48371">
    <property type="entry name" value="ARM repeat"/>
    <property type="match status" value="1"/>
</dbReference>
<dbReference type="GO" id="GO:0036064">
    <property type="term" value="C:ciliary basal body"/>
    <property type="evidence" value="ECO:0007669"/>
    <property type="project" value="InterPro"/>
</dbReference>
<comment type="subcellular location">
    <subcellularLocation>
        <location evidence="1">Cytoplasm</location>
        <location evidence="1">Cytoskeleton</location>
        <location evidence="1">Cilium basal body</location>
    </subcellularLocation>
</comment>
<dbReference type="EMBL" id="FN649743">
    <property type="protein sequence ID" value="CBJ48689.1"/>
    <property type="molecule type" value="Genomic_DNA"/>
</dbReference>
<dbReference type="InterPro" id="IPR000225">
    <property type="entry name" value="Armadillo"/>
</dbReference>
<feature type="compositionally biased region" description="Basic and acidic residues" evidence="5">
    <location>
        <begin position="668"/>
        <end position="687"/>
    </location>
</feature>
<dbReference type="Proteomes" id="UP000002630">
    <property type="component" value="Linkage Group LG18"/>
</dbReference>
<dbReference type="Gene3D" id="1.25.10.10">
    <property type="entry name" value="Leucine-rich Repeat Variant"/>
    <property type="match status" value="1"/>
</dbReference>
<dbReference type="AlphaFoldDB" id="D7G1W3"/>
<feature type="region of interest" description="Disordered" evidence="5">
    <location>
        <begin position="26"/>
        <end position="91"/>
    </location>
</feature>
<dbReference type="PANTHER" id="PTHR14881">
    <property type="entry name" value="LISH DOMAIN-CONTAINING PROTEIN ARMC9"/>
    <property type="match status" value="1"/>
</dbReference>
<name>D7G1W3_ECTSI</name>
<dbReference type="OrthoDB" id="538223at2759"/>
<sequence>MDAVNLWRRSDPLLVRLLLRPVEGATHAAENERRPRIPSWDDFSTTGNNFSDAPRVPRSRPLDGSGNGGCPPRMAGESKLAPSHSNAVVGRPSYDRPYEVVAQEHQSERESSKNKIGSGVGCGQGSDGFVLGSPEAPGGVQQQRQRQPLLRSDSDRAILGRVDYGAVKHDLWRLAEEVYEGKVDLRRNPGVSSASGVNEDVATAAINAALLLQTVRWRFSRAPPGKSRRGVLYHIIRNDIFDIRSTEAGGKGGGGRGVSTLLGVLLRLGVRPSPPSLPSAESHEAKQQPSHEPKHTAQAPEEAGNTEDGAKRVSSGTKEENPRWEEFGGDPGRLVADYTVRLLSALVSMSKARSYMLGEKCEETIEILAELLSGENYRETSLAKRLLGVLERLSRRRSAQEAIASSSFVDWAAKMLLSCSSQGPGARDPCPLFVLRVTGILGNTSGSVSGRTAALAASPDLLRSFGNLLEHDDAQVRTSAVRGLKLLLGAREGRERALEMGMDALLQNLGSCEGSDNNDSAFEHNIQSLLDLMGDTLDPDAEEGEDGRRQLSESGGGGQEDAGDSDFLSDEESGEAPVVSHYVQVTNAPCGEKLLRERYRLSTAEAKEEAIACSSGGAPWGGEEEELVCGGIRTKAPARCPGAGESKGANNHTPRLPTPEAGTATLIRGEEKVYDRRRPGLPDEMQSRPRIPRTPAGSISVSDPL</sequence>
<evidence type="ECO:0000313" key="7">
    <source>
        <dbReference type="Proteomes" id="UP000002630"/>
    </source>
</evidence>
<accession>D7G1W3</accession>
<feature type="region of interest" description="Disordered" evidence="5">
    <location>
        <begin position="273"/>
        <end position="328"/>
    </location>
</feature>
<organism evidence="6 7">
    <name type="scientific">Ectocarpus siliculosus</name>
    <name type="common">Brown alga</name>
    <name type="synonym">Conferva siliculosa</name>
    <dbReference type="NCBI Taxonomy" id="2880"/>
    <lineage>
        <taxon>Eukaryota</taxon>
        <taxon>Sar</taxon>
        <taxon>Stramenopiles</taxon>
        <taxon>Ochrophyta</taxon>
        <taxon>PX clade</taxon>
        <taxon>Phaeophyceae</taxon>
        <taxon>Ectocarpales</taxon>
        <taxon>Ectocarpaceae</taxon>
        <taxon>Ectocarpus</taxon>
    </lineage>
</organism>
<keyword evidence="7" id="KW-1185">Reference proteome</keyword>
<dbReference type="InParanoid" id="D7G1W3"/>
<dbReference type="InterPro" id="IPR011989">
    <property type="entry name" value="ARM-like"/>
</dbReference>
<keyword evidence="3" id="KW-0966">Cell projection</keyword>
<protein>
    <submittedName>
        <fullName evidence="6">Uncharacterized protein</fullName>
    </submittedName>
</protein>
<gene>
    <name evidence="6" type="ORF">Esi_0046_0072</name>
</gene>
<dbReference type="STRING" id="2880.D7G1W3"/>
<evidence type="ECO:0000256" key="1">
    <source>
        <dbReference type="ARBA" id="ARBA00004120"/>
    </source>
</evidence>
<reference evidence="6 7" key="1">
    <citation type="journal article" date="2010" name="Nature">
        <title>The Ectocarpus genome and the independent evolution of multicellularity in brown algae.</title>
        <authorList>
            <person name="Cock J.M."/>
            <person name="Sterck L."/>
            <person name="Rouze P."/>
            <person name="Scornet D."/>
            <person name="Allen A.E."/>
            <person name="Amoutzias G."/>
            <person name="Anthouard V."/>
            <person name="Artiguenave F."/>
            <person name="Aury J.M."/>
            <person name="Badger J.H."/>
            <person name="Beszteri B."/>
            <person name="Billiau K."/>
            <person name="Bonnet E."/>
            <person name="Bothwell J.H."/>
            <person name="Bowler C."/>
            <person name="Boyen C."/>
            <person name="Brownlee C."/>
            <person name="Carrano C.J."/>
            <person name="Charrier B."/>
            <person name="Cho G.Y."/>
            <person name="Coelho S.M."/>
            <person name="Collen J."/>
            <person name="Corre E."/>
            <person name="Da Silva C."/>
            <person name="Delage L."/>
            <person name="Delaroque N."/>
            <person name="Dittami S.M."/>
            <person name="Doulbeau S."/>
            <person name="Elias M."/>
            <person name="Farnham G."/>
            <person name="Gachon C.M."/>
            <person name="Gschloessl B."/>
            <person name="Heesch S."/>
            <person name="Jabbari K."/>
            <person name="Jubin C."/>
            <person name="Kawai H."/>
            <person name="Kimura K."/>
            <person name="Kloareg B."/>
            <person name="Kupper F.C."/>
            <person name="Lang D."/>
            <person name="Le Bail A."/>
            <person name="Leblanc C."/>
            <person name="Lerouge P."/>
            <person name="Lohr M."/>
            <person name="Lopez P.J."/>
            <person name="Martens C."/>
            <person name="Maumus F."/>
            <person name="Michel G."/>
            <person name="Miranda-Saavedra D."/>
            <person name="Morales J."/>
            <person name="Moreau H."/>
            <person name="Motomura T."/>
            <person name="Nagasato C."/>
            <person name="Napoli C.A."/>
            <person name="Nelson D.R."/>
            <person name="Nyvall-Collen P."/>
            <person name="Peters A.F."/>
            <person name="Pommier C."/>
            <person name="Potin P."/>
            <person name="Poulain J."/>
            <person name="Quesneville H."/>
            <person name="Read B."/>
            <person name="Rensing S.A."/>
            <person name="Ritter A."/>
            <person name="Rousvoal S."/>
            <person name="Samanta M."/>
            <person name="Samson G."/>
            <person name="Schroeder D.C."/>
            <person name="Segurens B."/>
            <person name="Strittmatter M."/>
            <person name="Tonon T."/>
            <person name="Tregear J.W."/>
            <person name="Valentin K."/>
            <person name="von Dassow P."/>
            <person name="Yamagishi T."/>
            <person name="Van de Peer Y."/>
            <person name="Wincker P."/>
        </authorList>
    </citation>
    <scope>NUCLEOTIDE SEQUENCE [LARGE SCALE GENOMIC DNA]</scope>
    <source>
        <strain evidence="7">Ec32 / CCAP1310/4</strain>
    </source>
</reference>
<dbReference type="GO" id="GO:0005814">
    <property type="term" value="C:centriole"/>
    <property type="evidence" value="ECO:0007669"/>
    <property type="project" value="TreeGrafter"/>
</dbReference>
<evidence type="ECO:0000256" key="2">
    <source>
        <dbReference type="ARBA" id="ARBA00022794"/>
    </source>
</evidence>
<feature type="repeat" description="ARM" evidence="4">
    <location>
        <begin position="363"/>
        <end position="408"/>
    </location>
</feature>
<dbReference type="PANTHER" id="PTHR14881:SF4">
    <property type="entry name" value="LISH DOMAIN-CONTAINING PROTEIN ARMC9"/>
    <property type="match status" value="1"/>
</dbReference>
<dbReference type="InterPro" id="IPR016024">
    <property type="entry name" value="ARM-type_fold"/>
</dbReference>
<feature type="compositionally biased region" description="Basic and acidic residues" evidence="5">
    <location>
        <begin position="317"/>
        <end position="326"/>
    </location>
</feature>
<dbReference type="GO" id="GO:0005813">
    <property type="term" value="C:centrosome"/>
    <property type="evidence" value="ECO:0007669"/>
    <property type="project" value="UniProtKB-SubCell"/>
</dbReference>
<dbReference type="EMBL" id="FN648663">
    <property type="protein sequence ID" value="CBJ48689.1"/>
    <property type="molecule type" value="Genomic_DNA"/>
</dbReference>